<dbReference type="InterPro" id="IPR035959">
    <property type="entry name" value="RutC-like_sf"/>
</dbReference>
<dbReference type="EMBL" id="CAFBRC010000132">
    <property type="protein sequence ID" value="CAB5077988.1"/>
    <property type="molecule type" value="Genomic_DNA"/>
</dbReference>
<organism evidence="1">
    <name type="scientific">freshwater metagenome</name>
    <dbReference type="NCBI Taxonomy" id="449393"/>
    <lineage>
        <taxon>unclassified sequences</taxon>
        <taxon>metagenomes</taxon>
        <taxon>ecological metagenomes</taxon>
    </lineage>
</organism>
<name>A0A6J6PJN0_9ZZZZ</name>
<gene>
    <name evidence="1" type="ORF">UFOPK2423_01056</name>
    <name evidence="2" type="ORF">UFOPK4367_01438</name>
</gene>
<dbReference type="EMBL" id="CAEZXN010000023">
    <property type="protein sequence ID" value="CAB4698887.1"/>
    <property type="molecule type" value="Genomic_DNA"/>
</dbReference>
<accession>A0A6J6PJN0</accession>
<evidence type="ECO:0000313" key="1">
    <source>
        <dbReference type="EMBL" id="CAB4698887.1"/>
    </source>
</evidence>
<protein>
    <submittedName>
        <fullName evidence="1">Unannotated protein</fullName>
    </submittedName>
</protein>
<proteinExistence type="predicted"/>
<dbReference type="CDD" id="cd00448">
    <property type="entry name" value="YjgF_YER057c_UK114_family"/>
    <property type="match status" value="2"/>
</dbReference>
<dbReference type="AlphaFoldDB" id="A0A6J6PJN0"/>
<dbReference type="Gene3D" id="3.30.1330.40">
    <property type="entry name" value="RutC-like"/>
    <property type="match status" value="3"/>
</dbReference>
<evidence type="ECO:0000313" key="2">
    <source>
        <dbReference type="EMBL" id="CAB5077988.1"/>
    </source>
</evidence>
<reference evidence="1" key="1">
    <citation type="submission" date="2020-05" db="EMBL/GenBank/DDBJ databases">
        <authorList>
            <person name="Chiriac C."/>
            <person name="Salcher M."/>
            <person name="Ghai R."/>
            <person name="Kavagutti S V."/>
        </authorList>
    </citation>
    <scope>NUCLEOTIDE SEQUENCE</scope>
</reference>
<dbReference type="InterPro" id="IPR006175">
    <property type="entry name" value="YjgF/YER057c/UK114"/>
</dbReference>
<dbReference type="Pfam" id="PF01042">
    <property type="entry name" value="Ribonuc_L-PSP"/>
    <property type="match status" value="2"/>
</dbReference>
<sequence>MHAITPADFPWFKYSDYTFSLGLMHGNDAFLSGHSASEHDPESGRMVVKGDMTAQTRTAYAKIERILGAEGLTFADVTHVVENVTVQGILDYDAAKSVRDAMFGAHRPSLTTVVVERLLRPAALIEIEVHASRGGGKSLINEADAGWSRSAVREGHDGSVFLPTMLPVDAKGDVVHQGDFVAQYRYCLEKAGALLDRIGMNLGQAVTTYDFSTPATRDVYPKSGRARKELLGGAGVFPGAGGILMSRLHHPEILVAVDITASRHELKGVNPGWKRYDTLTYTPGVLAGDTLYMSGFASLDMESQEALHSGDVVAQAEVTYGAVMEVLEAAGATAADLVSTIEFVTPEGLPEYRGVAGVRQSLLRAPWPASTGALCAALLRPEFMLEVFPMAVLNAHS</sequence>
<dbReference type="PANTHER" id="PTHR43857">
    <property type="entry name" value="BLR7761 PROTEIN"/>
    <property type="match status" value="1"/>
</dbReference>
<dbReference type="SUPFAM" id="SSF55298">
    <property type="entry name" value="YjgF-like"/>
    <property type="match status" value="3"/>
</dbReference>
<dbReference type="PANTHER" id="PTHR43857:SF1">
    <property type="entry name" value="YJGH FAMILY PROTEIN"/>
    <property type="match status" value="1"/>
</dbReference>